<reference evidence="2" key="2">
    <citation type="submission" date="2020-09" db="EMBL/GenBank/DDBJ databases">
        <authorList>
            <person name="Sun Q."/>
            <person name="Kim S."/>
        </authorList>
    </citation>
    <scope>NUCLEOTIDE SEQUENCE</scope>
    <source>
        <strain evidence="2">KCTC 23310</strain>
    </source>
</reference>
<sequence length="191" mass="21098">MRALILLPFLSSPALSGPILSEVTGNWAGESNQGFYFRAQMEDKGDHVALQIWNGMGAVPEATGDPAMRVETLMFRDNLIEPGEQRLELIPGSDTMTLLAVTESADEQAETREALTIQFMDNMFMATGYYWRITDYQSPDMSYECDADLASGKTMFGGSEEPGPALSFEDKNAALWTPTRIFELGYCPNPS</sequence>
<dbReference type="Proteomes" id="UP000638981">
    <property type="component" value="Unassembled WGS sequence"/>
</dbReference>
<keyword evidence="1" id="KW-0732">Signal</keyword>
<dbReference type="RefSeq" id="WP_189411640.1">
    <property type="nucleotide sequence ID" value="NZ_BMYJ01000006.1"/>
</dbReference>
<dbReference type="AlphaFoldDB" id="A0A918WLU8"/>
<proteinExistence type="predicted"/>
<name>A0A918WLU8_9RHOB</name>
<accession>A0A918WLU8</accession>
<comment type="caution">
    <text evidence="2">The sequence shown here is derived from an EMBL/GenBank/DDBJ whole genome shotgun (WGS) entry which is preliminary data.</text>
</comment>
<dbReference type="EMBL" id="BMYJ01000006">
    <property type="protein sequence ID" value="GHC57466.1"/>
    <property type="molecule type" value="Genomic_DNA"/>
</dbReference>
<feature type="signal peptide" evidence="1">
    <location>
        <begin position="1"/>
        <end position="16"/>
    </location>
</feature>
<evidence type="ECO:0000256" key="1">
    <source>
        <dbReference type="SAM" id="SignalP"/>
    </source>
</evidence>
<organism evidence="2 3">
    <name type="scientific">Neogemmobacter tilapiae</name>
    <dbReference type="NCBI Taxonomy" id="875041"/>
    <lineage>
        <taxon>Bacteria</taxon>
        <taxon>Pseudomonadati</taxon>
        <taxon>Pseudomonadota</taxon>
        <taxon>Alphaproteobacteria</taxon>
        <taxon>Rhodobacterales</taxon>
        <taxon>Paracoccaceae</taxon>
        <taxon>Neogemmobacter</taxon>
    </lineage>
</organism>
<evidence type="ECO:0000313" key="2">
    <source>
        <dbReference type="EMBL" id="GHC57466.1"/>
    </source>
</evidence>
<reference evidence="2" key="1">
    <citation type="journal article" date="2014" name="Int. J. Syst. Evol. Microbiol.">
        <title>Complete genome sequence of Corynebacterium casei LMG S-19264T (=DSM 44701T), isolated from a smear-ripened cheese.</title>
        <authorList>
            <consortium name="US DOE Joint Genome Institute (JGI-PGF)"/>
            <person name="Walter F."/>
            <person name="Albersmeier A."/>
            <person name="Kalinowski J."/>
            <person name="Ruckert C."/>
        </authorList>
    </citation>
    <scope>NUCLEOTIDE SEQUENCE</scope>
    <source>
        <strain evidence="2">KCTC 23310</strain>
    </source>
</reference>
<evidence type="ECO:0000313" key="3">
    <source>
        <dbReference type="Proteomes" id="UP000638981"/>
    </source>
</evidence>
<feature type="chain" id="PRO_5036996330" evidence="1">
    <location>
        <begin position="17"/>
        <end position="191"/>
    </location>
</feature>
<protein>
    <submittedName>
        <fullName evidence="2">Uncharacterized protein</fullName>
    </submittedName>
</protein>
<keyword evidence="3" id="KW-1185">Reference proteome</keyword>
<gene>
    <name evidence="2" type="ORF">GCM10007315_21120</name>
</gene>